<feature type="region of interest" description="Disordered" evidence="1">
    <location>
        <begin position="1"/>
        <end position="40"/>
    </location>
</feature>
<comment type="caution">
    <text evidence="2">The sequence shown here is derived from an EMBL/GenBank/DDBJ whole genome shotgun (WGS) entry which is preliminary data.</text>
</comment>
<evidence type="ECO:0000256" key="1">
    <source>
        <dbReference type="SAM" id="MobiDB-lite"/>
    </source>
</evidence>
<feature type="compositionally biased region" description="Low complexity" evidence="1">
    <location>
        <begin position="1"/>
        <end position="10"/>
    </location>
</feature>
<keyword evidence="3" id="KW-1185">Reference proteome</keyword>
<feature type="region of interest" description="Disordered" evidence="1">
    <location>
        <begin position="53"/>
        <end position="122"/>
    </location>
</feature>
<evidence type="ECO:0000313" key="2">
    <source>
        <dbReference type="EMBL" id="POM65529.1"/>
    </source>
</evidence>
<feature type="compositionally biased region" description="Basic and acidic residues" evidence="1">
    <location>
        <begin position="14"/>
        <end position="23"/>
    </location>
</feature>
<evidence type="ECO:0000313" key="3">
    <source>
        <dbReference type="Proteomes" id="UP000237271"/>
    </source>
</evidence>
<dbReference type="Proteomes" id="UP000237271">
    <property type="component" value="Unassembled WGS sequence"/>
</dbReference>
<gene>
    <name evidence="2" type="ORF">PHPALM_18739</name>
</gene>
<accession>A0A2P4XJ78</accession>
<proteinExistence type="predicted"/>
<dbReference type="AlphaFoldDB" id="A0A2P4XJ78"/>
<feature type="compositionally biased region" description="Basic and acidic residues" evidence="1">
    <location>
        <begin position="59"/>
        <end position="69"/>
    </location>
</feature>
<dbReference type="EMBL" id="NCKW01010116">
    <property type="protein sequence ID" value="POM65529.1"/>
    <property type="molecule type" value="Genomic_DNA"/>
</dbReference>
<sequence>MAAGRGASTRGGRGGHERVETSRQSRRVLGLPPPEQGSLEAVERAVRKANAAKRQAALEAKRASAEPRRPFKTTLTKCRGTEGLTVEGESVLDEPDQASVGGANVEEPRVEGRVSDSSPPVQDVSLEVSSSVQVASLPPVPEEMTVRCVEVHAELTRDQPEERVSREYAASQVTRWEQQQSGQMSPPSVEYTWSEVLPVSLACMNTALTTSKYLAARTAAEDVARPWVEEMAPVRRGLATAQDLAGAQVPLGMLAPRECVAVLQTLLSQAGFQLRNLVPEWFQAQVSKVSPETMRSLATDLQ</sequence>
<dbReference type="OrthoDB" id="96441at2759"/>
<organism evidence="2 3">
    <name type="scientific">Phytophthora palmivora</name>
    <dbReference type="NCBI Taxonomy" id="4796"/>
    <lineage>
        <taxon>Eukaryota</taxon>
        <taxon>Sar</taxon>
        <taxon>Stramenopiles</taxon>
        <taxon>Oomycota</taxon>
        <taxon>Peronosporomycetes</taxon>
        <taxon>Peronosporales</taxon>
        <taxon>Peronosporaceae</taxon>
        <taxon>Phytophthora</taxon>
    </lineage>
</organism>
<reference evidence="2 3" key="1">
    <citation type="journal article" date="2017" name="Genome Biol. Evol.">
        <title>Phytophthora megakarya and P. palmivora, closely related causal agents of cacao black pod rot, underwent increases in genome sizes and gene numbers by different mechanisms.</title>
        <authorList>
            <person name="Ali S.S."/>
            <person name="Shao J."/>
            <person name="Lary D.J."/>
            <person name="Kronmiller B."/>
            <person name="Shen D."/>
            <person name="Strem M.D."/>
            <person name="Amoako-Attah I."/>
            <person name="Akrofi A.Y."/>
            <person name="Begoude B.A."/>
            <person name="Ten Hoopen G.M."/>
            <person name="Coulibaly K."/>
            <person name="Kebe B.I."/>
            <person name="Melnick R.L."/>
            <person name="Guiltinan M.J."/>
            <person name="Tyler B.M."/>
            <person name="Meinhardt L.W."/>
            <person name="Bailey B.A."/>
        </authorList>
    </citation>
    <scope>NUCLEOTIDE SEQUENCE [LARGE SCALE GENOMIC DNA]</scope>
    <source>
        <strain evidence="3">sbr112.9</strain>
    </source>
</reference>
<protein>
    <submittedName>
        <fullName evidence="2">Uncharacterized protein</fullName>
    </submittedName>
</protein>
<name>A0A2P4XJ78_9STRA</name>